<dbReference type="EMBL" id="CAJNOR010015248">
    <property type="protein sequence ID" value="CAF1681690.1"/>
    <property type="molecule type" value="Genomic_DNA"/>
</dbReference>
<name>A0A816H5R4_ADIRI</name>
<evidence type="ECO:0000256" key="8">
    <source>
        <dbReference type="SAM" id="Phobius"/>
    </source>
</evidence>
<keyword evidence="3 8" id="KW-1133">Transmembrane helix</keyword>
<feature type="transmembrane region" description="Helical" evidence="8">
    <location>
        <begin position="147"/>
        <end position="169"/>
    </location>
</feature>
<reference evidence="10" key="1">
    <citation type="submission" date="2021-02" db="EMBL/GenBank/DDBJ databases">
        <authorList>
            <person name="Nowell W R."/>
        </authorList>
    </citation>
    <scope>NUCLEOTIDE SEQUENCE</scope>
</reference>
<dbReference type="Gene3D" id="1.20.1070.10">
    <property type="entry name" value="Rhodopsin 7-helix transmembrane proteins"/>
    <property type="match status" value="1"/>
</dbReference>
<keyword evidence="4" id="KW-0297">G-protein coupled receptor</keyword>
<keyword evidence="11" id="KW-1185">Reference proteome</keyword>
<evidence type="ECO:0000256" key="1">
    <source>
        <dbReference type="ARBA" id="ARBA00004141"/>
    </source>
</evidence>
<evidence type="ECO:0000313" key="11">
    <source>
        <dbReference type="Proteomes" id="UP000663828"/>
    </source>
</evidence>
<feature type="transmembrane region" description="Helical" evidence="8">
    <location>
        <begin position="26"/>
        <end position="49"/>
    </location>
</feature>
<feature type="transmembrane region" description="Helical" evidence="8">
    <location>
        <begin position="240"/>
        <end position="262"/>
    </location>
</feature>
<feature type="transmembrane region" description="Helical" evidence="8">
    <location>
        <begin position="282"/>
        <end position="304"/>
    </location>
</feature>
<dbReference type="Proteomes" id="UP000663828">
    <property type="component" value="Unassembled WGS sequence"/>
</dbReference>
<sequence length="336" mass="39656">MNFTNKSVRSNNNEINSIILSISVNIYIYLGIFLLILGNIGCFGNLLIYQTRSFRHQAFSIYIICETLSDFIVLNLIFLTRIIENGFHIPLQHIYTFLCKFRQFGEYYFPLCSFTFFTLTSIDRILSTQRSNTFRKWSNRVSLAYKIVFITILIWFLILFHRFIVFEIIDNNCDSISNLYDIIDHYLEAILLEIFPLIIVFILVFLLRRSLKTIVEHQINIISIKRQQTQLQNIDSQLTLMLLLQSIIAIISFLPYGCRLLYKQIIHSYHVTSLYEIIDNIIGALIRILSFTFFASSFYISLISNNGFRREIKRLFRNNEIHPFIGEPVNILHNEH</sequence>
<evidence type="ECO:0000256" key="2">
    <source>
        <dbReference type="ARBA" id="ARBA00022692"/>
    </source>
</evidence>
<evidence type="ECO:0000256" key="7">
    <source>
        <dbReference type="ARBA" id="ARBA00023224"/>
    </source>
</evidence>
<dbReference type="AlphaFoldDB" id="A0A816H5R4"/>
<organism evidence="10 11">
    <name type="scientific">Adineta ricciae</name>
    <name type="common">Rotifer</name>
    <dbReference type="NCBI Taxonomy" id="249248"/>
    <lineage>
        <taxon>Eukaryota</taxon>
        <taxon>Metazoa</taxon>
        <taxon>Spiralia</taxon>
        <taxon>Gnathifera</taxon>
        <taxon>Rotifera</taxon>
        <taxon>Eurotatoria</taxon>
        <taxon>Bdelloidea</taxon>
        <taxon>Adinetida</taxon>
        <taxon>Adinetidae</taxon>
        <taxon>Adineta</taxon>
    </lineage>
</organism>
<proteinExistence type="predicted"/>
<protein>
    <recommendedName>
        <fullName evidence="9">G-protein coupled receptors family 1 profile domain-containing protein</fullName>
    </recommendedName>
</protein>
<dbReference type="InterPro" id="IPR017452">
    <property type="entry name" value="GPCR_Rhodpsn_7TM"/>
</dbReference>
<feature type="domain" description="G-protein coupled receptors family 1 profile" evidence="9">
    <location>
        <begin position="38"/>
        <end position="294"/>
    </location>
</feature>
<keyword evidence="2 8" id="KW-0812">Transmembrane</keyword>
<feature type="transmembrane region" description="Helical" evidence="8">
    <location>
        <begin position="107"/>
        <end position="126"/>
    </location>
</feature>
<evidence type="ECO:0000256" key="5">
    <source>
        <dbReference type="ARBA" id="ARBA00023136"/>
    </source>
</evidence>
<keyword evidence="7" id="KW-0807">Transducer</keyword>
<evidence type="ECO:0000256" key="3">
    <source>
        <dbReference type="ARBA" id="ARBA00022989"/>
    </source>
</evidence>
<dbReference type="PROSITE" id="PS50262">
    <property type="entry name" value="G_PROTEIN_RECEP_F1_2"/>
    <property type="match status" value="1"/>
</dbReference>
<dbReference type="GO" id="GO:0004930">
    <property type="term" value="F:G protein-coupled receptor activity"/>
    <property type="evidence" value="ECO:0007669"/>
    <property type="project" value="UniProtKB-KW"/>
</dbReference>
<evidence type="ECO:0000259" key="9">
    <source>
        <dbReference type="PROSITE" id="PS50262"/>
    </source>
</evidence>
<feature type="transmembrane region" description="Helical" evidence="8">
    <location>
        <begin position="61"/>
        <end position="83"/>
    </location>
</feature>
<evidence type="ECO:0000256" key="6">
    <source>
        <dbReference type="ARBA" id="ARBA00023170"/>
    </source>
</evidence>
<comment type="subcellular location">
    <subcellularLocation>
        <location evidence="1">Membrane</location>
        <topology evidence="1">Multi-pass membrane protein</topology>
    </subcellularLocation>
</comment>
<dbReference type="PANTHER" id="PTHR24243">
    <property type="entry name" value="G-PROTEIN COUPLED RECEPTOR"/>
    <property type="match status" value="1"/>
</dbReference>
<keyword evidence="5 8" id="KW-0472">Membrane</keyword>
<keyword evidence="6" id="KW-0675">Receptor</keyword>
<dbReference type="SUPFAM" id="SSF81321">
    <property type="entry name" value="Family A G protein-coupled receptor-like"/>
    <property type="match status" value="1"/>
</dbReference>
<evidence type="ECO:0000313" key="10">
    <source>
        <dbReference type="EMBL" id="CAF1681690.1"/>
    </source>
</evidence>
<gene>
    <name evidence="10" type="ORF">XAT740_LOCUS60704</name>
</gene>
<comment type="caution">
    <text evidence="10">The sequence shown here is derived from an EMBL/GenBank/DDBJ whole genome shotgun (WGS) entry which is preliminary data.</text>
</comment>
<feature type="transmembrane region" description="Helical" evidence="8">
    <location>
        <begin position="189"/>
        <end position="207"/>
    </location>
</feature>
<evidence type="ECO:0000256" key="4">
    <source>
        <dbReference type="ARBA" id="ARBA00023040"/>
    </source>
</evidence>
<dbReference type="PANTHER" id="PTHR24243:SF233">
    <property type="entry name" value="THYROTROPIN-RELEASING HORMONE RECEPTOR"/>
    <property type="match status" value="1"/>
</dbReference>
<dbReference type="GO" id="GO:0005886">
    <property type="term" value="C:plasma membrane"/>
    <property type="evidence" value="ECO:0007669"/>
    <property type="project" value="TreeGrafter"/>
</dbReference>
<accession>A0A816H5R4</accession>